<dbReference type="EMBL" id="JAVIZC010000001">
    <property type="protein sequence ID" value="MDR6101102.1"/>
    <property type="molecule type" value="Genomic_DNA"/>
</dbReference>
<dbReference type="GO" id="GO:0003700">
    <property type="term" value="F:DNA-binding transcription factor activity"/>
    <property type="evidence" value="ECO:0007669"/>
    <property type="project" value="InterPro"/>
</dbReference>
<proteinExistence type="inferred from homology"/>
<organism evidence="9 10">
    <name type="scientific">Agrobacterium larrymoorei</name>
    <dbReference type="NCBI Taxonomy" id="160699"/>
    <lineage>
        <taxon>Bacteria</taxon>
        <taxon>Pseudomonadati</taxon>
        <taxon>Pseudomonadota</taxon>
        <taxon>Alphaproteobacteria</taxon>
        <taxon>Hyphomicrobiales</taxon>
        <taxon>Rhizobiaceae</taxon>
        <taxon>Rhizobium/Agrobacterium group</taxon>
        <taxon>Agrobacterium</taxon>
    </lineage>
</organism>
<keyword evidence="3 9" id="KW-0238">DNA-binding</keyword>
<comment type="similarity">
    <text evidence="1">Belongs to the LysR transcriptional regulatory family.</text>
</comment>
<evidence type="ECO:0000256" key="2">
    <source>
        <dbReference type="ARBA" id="ARBA00023015"/>
    </source>
</evidence>
<dbReference type="InterPro" id="IPR005119">
    <property type="entry name" value="LysR_subst-bd"/>
</dbReference>
<dbReference type="Gene3D" id="3.40.190.290">
    <property type="match status" value="1"/>
</dbReference>
<dbReference type="GO" id="GO:0005829">
    <property type="term" value="C:cytosol"/>
    <property type="evidence" value="ECO:0007669"/>
    <property type="project" value="TreeGrafter"/>
</dbReference>
<dbReference type="InterPro" id="IPR050950">
    <property type="entry name" value="HTH-type_LysR_regulators"/>
</dbReference>
<evidence type="ECO:0000259" key="8">
    <source>
        <dbReference type="PROSITE" id="PS50931"/>
    </source>
</evidence>
<protein>
    <recommendedName>
        <fullName evidence="6">HTH-type transcriptional regulator TtuA</fullName>
    </recommendedName>
    <alternativeName>
        <fullName evidence="7">Tartrate utilization transcriptional regulator</fullName>
    </alternativeName>
</protein>
<dbReference type="FunFam" id="1.10.10.10:FF:000001">
    <property type="entry name" value="LysR family transcriptional regulator"/>
    <property type="match status" value="1"/>
</dbReference>
<dbReference type="Pfam" id="PF00126">
    <property type="entry name" value="HTH_1"/>
    <property type="match status" value="1"/>
</dbReference>
<dbReference type="AlphaFoldDB" id="A0AAJ2BAQ8"/>
<keyword evidence="2" id="KW-0805">Transcription regulation</keyword>
<dbReference type="PANTHER" id="PTHR30419:SF8">
    <property type="entry name" value="NITROGEN ASSIMILATION TRANSCRIPTIONAL ACTIVATOR-RELATED"/>
    <property type="match status" value="1"/>
</dbReference>
<accession>A0AAJ2BAQ8</accession>
<keyword evidence="4" id="KW-0804">Transcription</keyword>
<dbReference type="PROSITE" id="PS50931">
    <property type="entry name" value="HTH_LYSR"/>
    <property type="match status" value="1"/>
</dbReference>
<sequence>METLDAKALRIFTAVVRTGSIRSAAELLHVAASVVSRQIAETERNVGLPLFERSSRGVGLTDAGRLVLEHAQRVIEDRNLLSEQLDQLRSVQQARIRICCGEGFLGDMIEHGLKTFVKSYPLVAYSLTLGSTDDVLDTVVNGDSDIGIAYNPVIDTRLRSLAISRQPLCLVAPNGHPLLARPSIRLQDCMAESPYALLSKGHGVTQLVARVAADCGMAVAPLVETPSIDVLRRFVIAELGVTFLPNFSVATELSRSALGVAELSDPLLAQASAHLIVKARRRLPTSVDRLASHLASAMAAFKV</sequence>
<dbReference type="SUPFAM" id="SSF46785">
    <property type="entry name" value="Winged helix' DNA-binding domain"/>
    <property type="match status" value="1"/>
</dbReference>
<reference evidence="9" key="1">
    <citation type="submission" date="2023-08" db="EMBL/GenBank/DDBJ databases">
        <title>Functional and genomic diversity of the sorghum phyllosphere microbiome.</title>
        <authorList>
            <person name="Shade A."/>
        </authorList>
    </citation>
    <scope>NUCLEOTIDE SEQUENCE</scope>
    <source>
        <strain evidence="9">SORGH_AS_0974</strain>
    </source>
</reference>
<name>A0AAJ2BAQ8_9HYPH</name>
<gene>
    <name evidence="9" type="ORF">QE369_001280</name>
</gene>
<dbReference type="SUPFAM" id="SSF53850">
    <property type="entry name" value="Periplasmic binding protein-like II"/>
    <property type="match status" value="1"/>
</dbReference>
<evidence type="ECO:0000313" key="9">
    <source>
        <dbReference type="EMBL" id="MDR6101102.1"/>
    </source>
</evidence>
<dbReference type="InterPro" id="IPR036388">
    <property type="entry name" value="WH-like_DNA-bd_sf"/>
</dbReference>
<evidence type="ECO:0000256" key="5">
    <source>
        <dbReference type="ARBA" id="ARBA00054626"/>
    </source>
</evidence>
<dbReference type="PANTHER" id="PTHR30419">
    <property type="entry name" value="HTH-TYPE TRANSCRIPTIONAL REGULATOR YBHD"/>
    <property type="match status" value="1"/>
</dbReference>
<dbReference type="Gene3D" id="1.10.10.10">
    <property type="entry name" value="Winged helix-like DNA-binding domain superfamily/Winged helix DNA-binding domain"/>
    <property type="match status" value="1"/>
</dbReference>
<evidence type="ECO:0000256" key="6">
    <source>
        <dbReference type="ARBA" id="ARBA00067332"/>
    </source>
</evidence>
<comment type="function">
    <text evidence="5">Transcriptional regulator of the ttuABCDE tartrate utilization operon.</text>
</comment>
<evidence type="ECO:0000256" key="3">
    <source>
        <dbReference type="ARBA" id="ARBA00023125"/>
    </source>
</evidence>
<evidence type="ECO:0000256" key="7">
    <source>
        <dbReference type="ARBA" id="ARBA00083243"/>
    </source>
</evidence>
<evidence type="ECO:0000313" key="10">
    <source>
        <dbReference type="Proteomes" id="UP001255601"/>
    </source>
</evidence>
<dbReference type="Proteomes" id="UP001255601">
    <property type="component" value="Unassembled WGS sequence"/>
</dbReference>
<dbReference type="InterPro" id="IPR036390">
    <property type="entry name" value="WH_DNA-bd_sf"/>
</dbReference>
<dbReference type="Pfam" id="PF03466">
    <property type="entry name" value="LysR_substrate"/>
    <property type="match status" value="1"/>
</dbReference>
<dbReference type="GO" id="GO:0003677">
    <property type="term" value="F:DNA binding"/>
    <property type="evidence" value="ECO:0007669"/>
    <property type="project" value="UniProtKB-KW"/>
</dbReference>
<dbReference type="RefSeq" id="WP_309770033.1">
    <property type="nucleotide sequence ID" value="NZ_JAVIZC010000001.1"/>
</dbReference>
<evidence type="ECO:0000256" key="1">
    <source>
        <dbReference type="ARBA" id="ARBA00009437"/>
    </source>
</evidence>
<evidence type="ECO:0000256" key="4">
    <source>
        <dbReference type="ARBA" id="ARBA00023163"/>
    </source>
</evidence>
<comment type="caution">
    <text evidence="9">The sequence shown here is derived from an EMBL/GenBank/DDBJ whole genome shotgun (WGS) entry which is preliminary data.</text>
</comment>
<dbReference type="InterPro" id="IPR000847">
    <property type="entry name" value="LysR_HTH_N"/>
</dbReference>
<feature type="domain" description="HTH lysR-type" evidence="8">
    <location>
        <begin position="4"/>
        <end position="61"/>
    </location>
</feature>